<proteinExistence type="predicted"/>
<gene>
    <name evidence="2" type="ORF">GCM10017581_042710</name>
</gene>
<dbReference type="Gene3D" id="3.30.1460.30">
    <property type="entry name" value="YgaC/TfoX-N like chaperone"/>
    <property type="match status" value="1"/>
</dbReference>
<name>A0A9W6KND4_9ACTN</name>
<comment type="caution">
    <text evidence="2">The sequence shown here is derived from an EMBL/GenBank/DDBJ whole genome shotgun (WGS) entry which is preliminary data.</text>
</comment>
<dbReference type="RefSeq" id="WP_261960542.1">
    <property type="nucleotide sequence ID" value="NZ_BAAAXA010000001.1"/>
</dbReference>
<keyword evidence="3" id="KW-1185">Reference proteome</keyword>
<dbReference type="SUPFAM" id="SSF159894">
    <property type="entry name" value="YgaC/TfoX-N like"/>
    <property type="match status" value="1"/>
</dbReference>
<dbReference type="AlphaFoldDB" id="A0A9W6KND4"/>
<organism evidence="2 3">
    <name type="scientific">Dactylosporangium matsuzakiense</name>
    <dbReference type="NCBI Taxonomy" id="53360"/>
    <lineage>
        <taxon>Bacteria</taxon>
        <taxon>Bacillati</taxon>
        <taxon>Actinomycetota</taxon>
        <taxon>Actinomycetes</taxon>
        <taxon>Micromonosporales</taxon>
        <taxon>Micromonosporaceae</taxon>
        <taxon>Dactylosporangium</taxon>
    </lineage>
</organism>
<dbReference type="Proteomes" id="UP001143480">
    <property type="component" value="Unassembled WGS sequence"/>
</dbReference>
<dbReference type="InterPro" id="IPR007076">
    <property type="entry name" value="TfoX_N"/>
</dbReference>
<evidence type="ECO:0000259" key="1">
    <source>
        <dbReference type="Pfam" id="PF04993"/>
    </source>
</evidence>
<accession>A0A9W6KND4</accession>
<reference evidence="2" key="1">
    <citation type="journal article" date="2014" name="Int. J. Syst. Evol. Microbiol.">
        <title>Complete genome sequence of Corynebacterium casei LMG S-19264T (=DSM 44701T), isolated from a smear-ripened cheese.</title>
        <authorList>
            <consortium name="US DOE Joint Genome Institute (JGI-PGF)"/>
            <person name="Walter F."/>
            <person name="Albersmeier A."/>
            <person name="Kalinowski J."/>
            <person name="Ruckert C."/>
        </authorList>
    </citation>
    <scope>NUCLEOTIDE SEQUENCE</scope>
    <source>
        <strain evidence="2">VKM Ac-1321</strain>
    </source>
</reference>
<evidence type="ECO:0000313" key="3">
    <source>
        <dbReference type="Proteomes" id="UP001143480"/>
    </source>
</evidence>
<dbReference type="Pfam" id="PF04993">
    <property type="entry name" value="TfoX_N"/>
    <property type="match status" value="1"/>
</dbReference>
<reference evidence="2" key="2">
    <citation type="submission" date="2023-01" db="EMBL/GenBank/DDBJ databases">
        <authorList>
            <person name="Sun Q."/>
            <person name="Evtushenko L."/>
        </authorList>
    </citation>
    <scope>NUCLEOTIDE SEQUENCE</scope>
    <source>
        <strain evidence="2">VKM Ac-1321</strain>
    </source>
</reference>
<dbReference type="EMBL" id="BSFP01000024">
    <property type="protein sequence ID" value="GLL02529.1"/>
    <property type="molecule type" value="Genomic_DNA"/>
</dbReference>
<sequence>MYDEALAARLQERLGPDVTSKRMFGGLVFLRAGRIVAGVYGPDLLIRVGKADRDAALTRPGTRPFTMGQQKTAAFVLAEPAGIDEWFPR</sequence>
<feature type="domain" description="TfoX N-terminal" evidence="1">
    <location>
        <begin position="16"/>
        <end position="83"/>
    </location>
</feature>
<evidence type="ECO:0000313" key="2">
    <source>
        <dbReference type="EMBL" id="GLL02529.1"/>
    </source>
</evidence>
<protein>
    <recommendedName>
        <fullName evidence="1">TfoX N-terminal domain-containing protein</fullName>
    </recommendedName>
</protein>